<gene>
    <name evidence="1" type="ORF">R1flu_028894</name>
</gene>
<proteinExistence type="predicted"/>
<reference evidence="1 2" key="1">
    <citation type="submission" date="2024-09" db="EMBL/GenBank/DDBJ databases">
        <title>Chromosome-scale assembly of Riccia fluitans.</title>
        <authorList>
            <person name="Paukszto L."/>
            <person name="Sawicki J."/>
            <person name="Karawczyk K."/>
            <person name="Piernik-Szablinska J."/>
            <person name="Szczecinska M."/>
            <person name="Mazdziarz M."/>
        </authorList>
    </citation>
    <scope>NUCLEOTIDE SEQUENCE [LARGE SCALE GENOMIC DNA]</scope>
    <source>
        <strain evidence="1">Rf_01</strain>
        <tissue evidence="1">Aerial parts of the thallus</tissue>
    </source>
</reference>
<protein>
    <submittedName>
        <fullName evidence="1">Uncharacterized protein</fullName>
    </submittedName>
</protein>
<dbReference type="AlphaFoldDB" id="A0ABD1XQW0"/>
<evidence type="ECO:0000313" key="1">
    <source>
        <dbReference type="EMBL" id="KAL2610321.1"/>
    </source>
</evidence>
<name>A0ABD1XQW0_9MARC</name>
<dbReference type="Proteomes" id="UP001605036">
    <property type="component" value="Unassembled WGS sequence"/>
</dbReference>
<comment type="caution">
    <text evidence="1">The sequence shown here is derived from an EMBL/GenBank/DDBJ whole genome shotgun (WGS) entry which is preliminary data.</text>
</comment>
<organism evidence="1 2">
    <name type="scientific">Riccia fluitans</name>
    <dbReference type="NCBI Taxonomy" id="41844"/>
    <lineage>
        <taxon>Eukaryota</taxon>
        <taxon>Viridiplantae</taxon>
        <taxon>Streptophyta</taxon>
        <taxon>Embryophyta</taxon>
        <taxon>Marchantiophyta</taxon>
        <taxon>Marchantiopsida</taxon>
        <taxon>Marchantiidae</taxon>
        <taxon>Marchantiales</taxon>
        <taxon>Ricciaceae</taxon>
        <taxon>Riccia</taxon>
    </lineage>
</organism>
<evidence type="ECO:0000313" key="2">
    <source>
        <dbReference type="Proteomes" id="UP001605036"/>
    </source>
</evidence>
<keyword evidence="2" id="KW-1185">Reference proteome</keyword>
<accession>A0ABD1XQW0</accession>
<dbReference type="EMBL" id="JBHFFA010000008">
    <property type="protein sequence ID" value="KAL2610321.1"/>
    <property type="molecule type" value="Genomic_DNA"/>
</dbReference>
<sequence length="123" mass="13408">MEIVLAYHGAVLTTHAEHAEGRGLPGSSEILLCKEHGHFLKPYSESSFQSKRLGDGAALTPYRFVSNVKSTDATLLYPSTANFKICHSVATKRMKGLPRLLLGEVVLVGVIMDREVIEASLAR</sequence>